<dbReference type="Gene3D" id="2.60.40.10">
    <property type="entry name" value="Immunoglobulins"/>
    <property type="match status" value="1"/>
</dbReference>
<gene>
    <name evidence="5" type="ORF">K1F36_08440</name>
</gene>
<dbReference type="Proteomes" id="UP001196136">
    <property type="component" value="Unassembled WGS sequence"/>
</dbReference>
<dbReference type="InterPro" id="IPR016032">
    <property type="entry name" value="Sig_transdc_resp-reg_C-effctor"/>
</dbReference>
<keyword evidence="1" id="KW-0175">Coiled coil</keyword>
<evidence type="ECO:0000313" key="5">
    <source>
        <dbReference type="EMBL" id="MBW8199853.1"/>
    </source>
</evidence>
<dbReference type="Gene3D" id="1.10.10.10">
    <property type="entry name" value="Winged helix-like DNA-binding domain superfamily/Winged helix DNA-binding domain"/>
    <property type="match status" value="1"/>
</dbReference>
<feature type="transmembrane region" description="Helical" evidence="2">
    <location>
        <begin position="727"/>
        <end position="748"/>
    </location>
</feature>
<organism evidence="5 6">
    <name type="scientific">Flagellimonas abyssi</name>
    <dbReference type="NCBI Taxonomy" id="2864871"/>
    <lineage>
        <taxon>Bacteria</taxon>
        <taxon>Pseudomonadati</taxon>
        <taxon>Bacteroidota</taxon>
        <taxon>Flavobacteriia</taxon>
        <taxon>Flavobacteriales</taxon>
        <taxon>Flavobacteriaceae</taxon>
        <taxon>Flagellimonas</taxon>
    </lineage>
</organism>
<reference evidence="5 6" key="1">
    <citation type="submission" date="2021-08" db="EMBL/GenBank/DDBJ databases">
        <title>Muricauda profundi sp. nov., a marine bacterium isolated from deep seawater of the Mariana Trench.</title>
        <authorList>
            <person name="Wei Y."/>
        </authorList>
    </citation>
    <scope>NUCLEOTIDE SEQUENCE [LARGE SCALE GENOMIC DNA]</scope>
    <source>
        <strain evidence="5 6">W52</strain>
    </source>
</reference>
<sequence length="931" mass="107502">MRLLIAFLLFVFSSTLVGQELPPIKNYTPKEYNGEFQNWGITQSPSKNIYVANHTSLLEFDGSKWHQYKLPTSPIIRSVKAVGDKIYIGSYREFGFWTKKANGELIYTSLSQKMENPISEDEEFWDIVVLDQWVLFQSLDRIYIYDNLESSFKVIEAKSDKANMGVVNNNVYFQIAKEGLFTIQNGEAQLISNDPVFTKEPMVGLYGVGNDLLILTESSRFYRYDSENVTPWETAMDDLNIKLYSSIRLNDSSFVLGSISNGFYHLSPDGETIIRNIDQEKGLNNNTVLSLFEDAENNLWLGLDNGIATVNLYSPFNEYVDKLGNLGLVYAALNHEGHLYLGTNQGLFYRETASQDNFSLIDGTEGQVWNLQLLDSTVFCGHNNGTFIIDNNQAKLISDYPGTWGVKPIKGHEELLLQGNYNGLSILEKVEGSWKLRNTIDGFTISSRFFEMDSLQVVVDHEKKGLYFIELDPSFREVKQVTNVERIGHSSNIFSFLDELYYKTNAGIYNINGENNIEMDSTMTQTIFNQDDAQVSIIIPENSEQRLWFFTKYGLQYVTLSTLSNKLNSSHISIPQDIRANFGVSGFENISKISDFKYLIGSSNGFVSLDLTKVEPSKQEVQINSVYFGDYQELDFKAAKDTKGAFEYVNNNIRIEYSVPEFDKYTEVRYQYKMENLYEGWSEWSENTEVTFKNLSFGDYTFTVRAMVGSNLSENTASYSFTILRPWYLSNLALLIYMVTIGSVFILVHRLYNNYYQKKQESLIKKNRKELERRELEKKERIAQIQTEKLQNEIENKNRELAISTMSLVKKNKFLSSLKSQLKEVPNKDRNIRSVIREIDQNINSEDDWKFFEDAFNNADKDFLKRIKSKHDSLTNNDLRLCAYLRLNLSSKEIAPLLNISVKSVEMKRYRLRKKFDLPHHDNLIDYILNF</sequence>
<feature type="coiled-coil region" evidence="1">
    <location>
        <begin position="759"/>
        <end position="800"/>
    </location>
</feature>
<dbReference type="InterPro" id="IPR011110">
    <property type="entry name" value="Reg_prop"/>
</dbReference>
<keyword evidence="2" id="KW-0812">Transmembrane</keyword>
<evidence type="ECO:0000259" key="4">
    <source>
        <dbReference type="Pfam" id="PF07495"/>
    </source>
</evidence>
<keyword evidence="2" id="KW-0472">Membrane</keyword>
<accession>A0ABS7EQJ2</accession>
<dbReference type="InterPro" id="IPR015943">
    <property type="entry name" value="WD40/YVTN_repeat-like_dom_sf"/>
</dbReference>
<dbReference type="Pfam" id="PF07494">
    <property type="entry name" value="Reg_prop"/>
    <property type="match status" value="1"/>
</dbReference>
<keyword evidence="6" id="KW-1185">Reference proteome</keyword>
<proteinExistence type="predicted"/>
<dbReference type="InterPro" id="IPR011123">
    <property type="entry name" value="Y_Y_Y"/>
</dbReference>
<dbReference type="InterPro" id="IPR036388">
    <property type="entry name" value="WH-like_DNA-bd_sf"/>
</dbReference>
<dbReference type="RefSeq" id="WP_220113425.1">
    <property type="nucleotide sequence ID" value="NZ_JAHZSV010000008.1"/>
</dbReference>
<evidence type="ECO:0000256" key="3">
    <source>
        <dbReference type="SAM" id="SignalP"/>
    </source>
</evidence>
<evidence type="ECO:0000313" key="6">
    <source>
        <dbReference type="Proteomes" id="UP001196136"/>
    </source>
</evidence>
<dbReference type="Gene3D" id="2.130.10.10">
    <property type="entry name" value="YVTN repeat-like/Quinoprotein amine dehydrogenase"/>
    <property type="match status" value="1"/>
</dbReference>
<dbReference type="SUPFAM" id="SSF46894">
    <property type="entry name" value="C-terminal effector domain of the bipartite response regulators"/>
    <property type="match status" value="1"/>
</dbReference>
<feature type="signal peptide" evidence="3">
    <location>
        <begin position="1"/>
        <end position="18"/>
    </location>
</feature>
<keyword evidence="2" id="KW-1133">Transmembrane helix</keyword>
<dbReference type="Pfam" id="PF07495">
    <property type="entry name" value="Y_Y_Y"/>
    <property type="match status" value="1"/>
</dbReference>
<feature type="chain" id="PRO_5046937975" evidence="3">
    <location>
        <begin position="19"/>
        <end position="931"/>
    </location>
</feature>
<protein>
    <submittedName>
        <fullName evidence="5">Two component regulator three y domain-containing protein</fullName>
    </submittedName>
</protein>
<evidence type="ECO:0000256" key="1">
    <source>
        <dbReference type="SAM" id="Coils"/>
    </source>
</evidence>
<keyword evidence="3" id="KW-0732">Signal</keyword>
<name>A0ABS7EQJ2_9FLAO</name>
<feature type="domain" description="Two component regulator three Y" evidence="4">
    <location>
        <begin position="662"/>
        <end position="724"/>
    </location>
</feature>
<comment type="caution">
    <text evidence="5">The sequence shown here is derived from an EMBL/GenBank/DDBJ whole genome shotgun (WGS) entry which is preliminary data.</text>
</comment>
<dbReference type="InterPro" id="IPR013783">
    <property type="entry name" value="Ig-like_fold"/>
</dbReference>
<evidence type="ECO:0000256" key="2">
    <source>
        <dbReference type="SAM" id="Phobius"/>
    </source>
</evidence>
<dbReference type="EMBL" id="JAHZSV010000008">
    <property type="protein sequence ID" value="MBW8199853.1"/>
    <property type="molecule type" value="Genomic_DNA"/>
</dbReference>